<dbReference type="InterPro" id="IPR011990">
    <property type="entry name" value="TPR-like_helical_dom_sf"/>
</dbReference>
<dbReference type="SUPFAM" id="SSF48452">
    <property type="entry name" value="TPR-like"/>
    <property type="match status" value="1"/>
</dbReference>
<dbReference type="InterPro" id="IPR052097">
    <property type="entry name" value="SET-MYND_domain_protein"/>
</dbReference>
<dbReference type="SUPFAM" id="SSF82199">
    <property type="entry name" value="SET domain"/>
    <property type="match status" value="1"/>
</dbReference>
<evidence type="ECO:0000256" key="1">
    <source>
        <dbReference type="ARBA" id="ARBA00022603"/>
    </source>
</evidence>
<dbReference type="Gene3D" id="1.10.220.160">
    <property type="match status" value="1"/>
</dbReference>
<reference evidence="6 7" key="1">
    <citation type="submission" date="2018-04" db="EMBL/GenBank/DDBJ databases">
        <authorList>
            <person name="Zhang X."/>
            <person name="Yuan J."/>
            <person name="Li F."/>
            <person name="Xiang J."/>
        </authorList>
    </citation>
    <scope>NUCLEOTIDE SEQUENCE [LARGE SCALE GENOMIC DNA]</scope>
    <source>
        <tissue evidence="6">Muscle</tissue>
    </source>
</reference>
<dbReference type="InterPro" id="IPR001214">
    <property type="entry name" value="SET_dom"/>
</dbReference>
<dbReference type="GO" id="GO:0008757">
    <property type="term" value="F:S-adenosylmethionine-dependent methyltransferase activity"/>
    <property type="evidence" value="ECO:0007669"/>
    <property type="project" value="UniProtKB-ARBA"/>
</dbReference>
<dbReference type="GO" id="GO:0032259">
    <property type="term" value="P:methylation"/>
    <property type="evidence" value="ECO:0007669"/>
    <property type="project" value="UniProtKB-KW"/>
</dbReference>
<dbReference type="Gene3D" id="1.25.40.10">
    <property type="entry name" value="Tetratricopeptide repeat domain"/>
    <property type="match status" value="1"/>
</dbReference>
<accession>A0A3R7PZ73</accession>
<protein>
    <submittedName>
        <fullName evidence="6">SET and MYND domain-containing protein 4</fullName>
    </submittedName>
</protein>
<sequence>MSYLSHTRRCTADSRVGGASNQSVSRRRQKEKVVCFFARLPWSTRMLQDSEMPGFFKDYFRVIRKSVSNDEFNQFSKLKTDAERVRFIFNLPAAHEIDIQTFYKGKSEKEAMEKKEAGNKLFGRKKNMEALKLYSQAVVHAPVPTGKYWRLIKECADPKKMTLYAICLANRSAALFHLKEFYYCIKDIDEALEHHYPRELKHKLYKRKGRLLVNMRQYVDAREAYRQALKWLDWAKVEREKRIDLQGDVQKWLKMFEGSKNLVNHENEFDPSVLFPKVPELCQGKNEQYPSLSKKITINEDNSQGRYAIAKEDIEPGDALVTEKPYASVLLREEFGSHCQNCFMLTKAPVPCKKCSSVLFCSVECRNASYFHQIECPILDLLVGSGMSINCFLAFRIITQSPISFFLEMQDKLENEKLKETTEAKELYDPTDFFRLFNLVTHSEQRTPEDWFHRTCMVVFLLKALKKTKYFEDKGTQINYPLFKDKVDKVNDVEAYIGALLLHFLQVVQFNAHEVSEFVTLTPKSLTGAKNETIGAAIYPTLALFNHSCHGAQVRYFSGNRVITKAIRHIAKGEIVPENYGQHYASKNKSQRRNALLDRYWFECSCEACQKDWPLFKEMEHKVMYFKCHKCQGPLPVNIAQTVIPFFKCDRCGDQTNILGALKNLQNTEQTFKAACKEMETFDLEKAESLLVENMKQLDAVLYPPYKDYHLTQEAYMRCCLHAGNHRVGDPKPDPKPEES</sequence>
<proteinExistence type="predicted"/>
<evidence type="ECO:0000256" key="2">
    <source>
        <dbReference type="ARBA" id="ARBA00022679"/>
    </source>
</evidence>
<dbReference type="AlphaFoldDB" id="A0A3R7PZ73"/>
<dbReference type="Gene3D" id="2.170.270.10">
    <property type="entry name" value="SET domain"/>
    <property type="match status" value="1"/>
</dbReference>
<reference evidence="6 7" key="2">
    <citation type="submission" date="2019-01" db="EMBL/GenBank/DDBJ databases">
        <title>The decoding of complex shrimp genome reveals the adaptation for benthos swimmer, frequently molting mechanism and breeding impact on genome.</title>
        <authorList>
            <person name="Sun Y."/>
            <person name="Gao Y."/>
            <person name="Yu Y."/>
        </authorList>
    </citation>
    <scope>NUCLEOTIDE SEQUENCE [LARGE SCALE GENOMIC DNA]</scope>
    <source>
        <tissue evidence="6">Muscle</tissue>
    </source>
</reference>
<name>A0A3R7PZ73_PENVA</name>
<keyword evidence="3" id="KW-0949">S-adenosyl-L-methionine</keyword>
<dbReference type="Gene3D" id="6.10.140.2220">
    <property type="match status" value="1"/>
</dbReference>
<dbReference type="InterPro" id="IPR046341">
    <property type="entry name" value="SET_dom_sf"/>
</dbReference>
<dbReference type="GO" id="GO:0042826">
    <property type="term" value="F:histone deacetylase binding"/>
    <property type="evidence" value="ECO:0007669"/>
    <property type="project" value="TreeGrafter"/>
</dbReference>
<dbReference type="EMBL" id="QCYY01000925">
    <property type="protein sequence ID" value="ROT81750.1"/>
    <property type="molecule type" value="Genomic_DNA"/>
</dbReference>
<dbReference type="GO" id="GO:0005737">
    <property type="term" value="C:cytoplasm"/>
    <property type="evidence" value="ECO:0007669"/>
    <property type="project" value="TreeGrafter"/>
</dbReference>
<comment type="caution">
    <text evidence="6">The sequence shown here is derived from an EMBL/GenBank/DDBJ whole genome shotgun (WGS) entry which is preliminary data.</text>
</comment>
<dbReference type="STRING" id="6689.A0A3R7PZ73"/>
<dbReference type="GO" id="GO:0005634">
    <property type="term" value="C:nucleus"/>
    <property type="evidence" value="ECO:0007669"/>
    <property type="project" value="TreeGrafter"/>
</dbReference>
<dbReference type="PROSITE" id="PS50280">
    <property type="entry name" value="SET"/>
    <property type="match status" value="1"/>
</dbReference>
<evidence type="ECO:0000256" key="3">
    <source>
        <dbReference type="ARBA" id="ARBA00022691"/>
    </source>
</evidence>
<feature type="domain" description="SET" evidence="5">
    <location>
        <begin position="290"/>
        <end position="581"/>
    </location>
</feature>
<feature type="region of interest" description="Disordered" evidence="4">
    <location>
        <begin position="1"/>
        <end position="24"/>
    </location>
</feature>
<dbReference type="CDD" id="cd10536">
    <property type="entry name" value="SET_SMYD4"/>
    <property type="match status" value="1"/>
</dbReference>
<evidence type="ECO:0000256" key="4">
    <source>
        <dbReference type="SAM" id="MobiDB-lite"/>
    </source>
</evidence>
<evidence type="ECO:0000313" key="7">
    <source>
        <dbReference type="Proteomes" id="UP000283509"/>
    </source>
</evidence>
<keyword evidence="1" id="KW-0489">Methyltransferase</keyword>
<dbReference type="PANTHER" id="PTHR46165">
    <property type="entry name" value="SET AND MYND DOMAIN-CONTAINING PROTEIN 4"/>
    <property type="match status" value="1"/>
</dbReference>
<dbReference type="OrthoDB" id="1028014at2759"/>
<evidence type="ECO:0000313" key="6">
    <source>
        <dbReference type="EMBL" id="ROT81750.1"/>
    </source>
</evidence>
<dbReference type="GO" id="GO:0008276">
    <property type="term" value="F:protein methyltransferase activity"/>
    <property type="evidence" value="ECO:0007669"/>
    <property type="project" value="UniProtKB-ARBA"/>
</dbReference>
<keyword evidence="7" id="KW-1185">Reference proteome</keyword>
<evidence type="ECO:0000259" key="5">
    <source>
        <dbReference type="PROSITE" id="PS50280"/>
    </source>
</evidence>
<dbReference type="InterPro" id="IPR044421">
    <property type="entry name" value="SMYD4_SET"/>
</dbReference>
<organism evidence="6 7">
    <name type="scientific">Penaeus vannamei</name>
    <name type="common">Whiteleg shrimp</name>
    <name type="synonym">Litopenaeus vannamei</name>
    <dbReference type="NCBI Taxonomy" id="6689"/>
    <lineage>
        <taxon>Eukaryota</taxon>
        <taxon>Metazoa</taxon>
        <taxon>Ecdysozoa</taxon>
        <taxon>Arthropoda</taxon>
        <taxon>Crustacea</taxon>
        <taxon>Multicrustacea</taxon>
        <taxon>Malacostraca</taxon>
        <taxon>Eumalacostraca</taxon>
        <taxon>Eucarida</taxon>
        <taxon>Decapoda</taxon>
        <taxon>Dendrobranchiata</taxon>
        <taxon>Penaeoidea</taxon>
        <taxon>Penaeidae</taxon>
        <taxon>Penaeus</taxon>
    </lineage>
</organism>
<dbReference type="GO" id="GO:0008170">
    <property type="term" value="F:N-methyltransferase activity"/>
    <property type="evidence" value="ECO:0007669"/>
    <property type="project" value="UniProtKB-ARBA"/>
</dbReference>
<keyword evidence="2" id="KW-0808">Transferase</keyword>
<gene>
    <name evidence="6" type="ORF">C7M84_025109</name>
</gene>
<dbReference type="PANTHER" id="PTHR46165:SF7">
    <property type="entry name" value="SET AND MYND DOMAIN-CONTAINING PROTEIN 4"/>
    <property type="match status" value="1"/>
</dbReference>
<dbReference type="SUPFAM" id="SSF144232">
    <property type="entry name" value="HIT/MYND zinc finger-like"/>
    <property type="match status" value="1"/>
</dbReference>
<dbReference type="Proteomes" id="UP000283509">
    <property type="component" value="Unassembled WGS sequence"/>
</dbReference>